<sequence length="454" mass="52261">MYYISYPMSYSEDIYSSLTYLDIANTNESPSTYIGGTSNQQQNYDNDVLERTESQLSKEQLYFDLDDLVSPNQLQYQQQQQQSNSQYQQQYQQQHQKYQQYQQQQQQQYQQQPIDRMQNSRSTDSVEALSSHNLVLQNFVNSSSNNDCQSAYNPQGNFTTWNNPLQIQQEIPFLQEACKDLSLKQAYQVAFNYILNSRFKEEGQRHNTISSEAATVNGHQTFNSLLSPRSSESQLLHFGTMEHCKNLTGNIDLSVPLPVMSDNEAGADKTVLIKFGPQTNCESFNPAENAKDTSKFTCMVGGCSNKAYSRSRELWSRHILTKHFNYGTIIYTCSIDPNHAGVIRTASRKEACLNHLKNCWKKWKLTHHKNYSNMTSPPEHLYSVAKLIVGKFWCDFKDCIYNSSTEEELEEHVFDQHDYVNKKGATYPCSDTSSMSKGKEQIHHGSCSKMHKET</sequence>
<dbReference type="EMBL" id="JAEPRB010000345">
    <property type="protein sequence ID" value="KAG2216922.1"/>
    <property type="molecule type" value="Genomic_DNA"/>
</dbReference>
<keyword evidence="3" id="KW-1185">Reference proteome</keyword>
<gene>
    <name evidence="2" type="ORF">INT45_003185</name>
</gene>
<accession>A0A8H7VFG4</accession>
<dbReference type="OrthoDB" id="10316440at2759"/>
<evidence type="ECO:0000313" key="3">
    <source>
        <dbReference type="Proteomes" id="UP000646827"/>
    </source>
</evidence>
<evidence type="ECO:0000256" key="1">
    <source>
        <dbReference type="SAM" id="MobiDB-lite"/>
    </source>
</evidence>
<organism evidence="2 3">
    <name type="scientific">Circinella minor</name>
    <dbReference type="NCBI Taxonomy" id="1195481"/>
    <lineage>
        <taxon>Eukaryota</taxon>
        <taxon>Fungi</taxon>
        <taxon>Fungi incertae sedis</taxon>
        <taxon>Mucoromycota</taxon>
        <taxon>Mucoromycotina</taxon>
        <taxon>Mucoromycetes</taxon>
        <taxon>Mucorales</taxon>
        <taxon>Lichtheimiaceae</taxon>
        <taxon>Circinella</taxon>
    </lineage>
</organism>
<protein>
    <submittedName>
        <fullName evidence="2">Uncharacterized protein</fullName>
    </submittedName>
</protein>
<feature type="compositionally biased region" description="Polar residues" evidence="1">
    <location>
        <begin position="117"/>
        <end position="127"/>
    </location>
</feature>
<dbReference type="Proteomes" id="UP000646827">
    <property type="component" value="Unassembled WGS sequence"/>
</dbReference>
<proteinExistence type="predicted"/>
<name>A0A8H7VFG4_9FUNG</name>
<feature type="region of interest" description="Disordered" evidence="1">
    <location>
        <begin position="104"/>
        <end position="127"/>
    </location>
</feature>
<dbReference type="AlphaFoldDB" id="A0A8H7VFG4"/>
<feature type="region of interest" description="Disordered" evidence="1">
    <location>
        <begin position="431"/>
        <end position="454"/>
    </location>
</feature>
<comment type="caution">
    <text evidence="2">The sequence shown here is derived from an EMBL/GenBank/DDBJ whole genome shotgun (WGS) entry which is preliminary data.</text>
</comment>
<evidence type="ECO:0000313" key="2">
    <source>
        <dbReference type="EMBL" id="KAG2216922.1"/>
    </source>
</evidence>
<reference evidence="2 3" key="1">
    <citation type="submission" date="2020-12" db="EMBL/GenBank/DDBJ databases">
        <title>Metabolic potential, ecology and presence of endohyphal bacteria is reflected in genomic diversity of Mucoromycotina.</title>
        <authorList>
            <person name="Muszewska A."/>
            <person name="Okrasinska A."/>
            <person name="Steczkiewicz K."/>
            <person name="Drgas O."/>
            <person name="Orlowska M."/>
            <person name="Perlinska-Lenart U."/>
            <person name="Aleksandrzak-Piekarczyk T."/>
            <person name="Szatraj K."/>
            <person name="Zielenkiewicz U."/>
            <person name="Pilsyk S."/>
            <person name="Malc E."/>
            <person name="Mieczkowski P."/>
            <person name="Kruszewska J.S."/>
            <person name="Biernat P."/>
            <person name="Pawlowska J."/>
        </authorList>
    </citation>
    <scope>NUCLEOTIDE SEQUENCE [LARGE SCALE GENOMIC DNA]</scope>
    <source>
        <strain evidence="2 3">CBS 142.35</strain>
    </source>
</reference>